<feature type="transmembrane region" description="Helical" evidence="5">
    <location>
        <begin position="211"/>
        <end position="230"/>
    </location>
</feature>
<dbReference type="NCBIfam" id="NF004741">
    <property type="entry name" value="PRK06076.1-2"/>
    <property type="match status" value="1"/>
</dbReference>
<dbReference type="GO" id="GO:0009060">
    <property type="term" value="P:aerobic respiration"/>
    <property type="evidence" value="ECO:0007669"/>
    <property type="project" value="TreeGrafter"/>
</dbReference>
<dbReference type="GO" id="GO:0003954">
    <property type="term" value="F:NADH dehydrogenase activity"/>
    <property type="evidence" value="ECO:0007669"/>
    <property type="project" value="TreeGrafter"/>
</dbReference>
<comment type="catalytic activity">
    <reaction evidence="5">
        <text>a quinone + NADH + 5 H(+)(in) = a quinol + NAD(+) + 4 H(+)(out)</text>
        <dbReference type="Rhea" id="RHEA:57888"/>
        <dbReference type="ChEBI" id="CHEBI:15378"/>
        <dbReference type="ChEBI" id="CHEBI:24646"/>
        <dbReference type="ChEBI" id="CHEBI:57540"/>
        <dbReference type="ChEBI" id="CHEBI:57945"/>
        <dbReference type="ChEBI" id="CHEBI:132124"/>
    </reaction>
</comment>
<keyword evidence="5" id="KW-0830">Ubiquinone</keyword>
<feature type="transmembrane region" description="Helical" evidence="5">
    <location>
        <begin position="180"/>
        <end position="199"/>
    </location>
</feature>
<dbReference type="Pfam" id="PF00146">
    <property type="entry name" value="NADHdh"/>
    <property type="match status" value="1"/>
</dbReference>
<dbReference type="InterPro" id="IPR001694">
    <property type="entry name" value="NADH_UbQ_OxRdtase_su1/FPO"/>
</dbReference>
<proteinExistence type="inferred from homology"/>
<dbReference type="PROSITE" id="PS00667">
    <property type="entry name" value="COMPLEX1_ND1_1"/>
    <property type="match status" value="1"/>
</dbReference>
<keyword evidence="2 5" id="KW-0812">Transmembrane</keyword>
<name>A0AAE3HLZ0_9GAMM</name>
<keyword evidence="3 5" id="KW-1133">Transmembrane helix</keyword>
<evidence type="ECO:0000256" key="6">
    <source>
        <dbReference type="RuleBase" id="RU000471"/>
    </source>
</evidence>
<comment type="function">
    <text evidence="5">NDH-1 shuttles electrons from NADH, via FMN and iron-sulfur (Fe-S) centers, to quinones in the respiratory chain. The immediate electron acceptor for the enzyme in this species is believed to be ubiquinone. Couples the redox reaction to proton translocation (for every two electrons transferred, four hydrogen ions are translocated across the cytoplasmic membrane), and thus conserves the redox energy in a proton gradient. This subunit may bind ubiquinone.</text>
</comment>
<dbReference type="GO" id="GO:0048038">
    <property type="term" value="F:quinone binding"/>
    <property type="evidence" value="ECO:0007669"/>
    <property type="project" value="UniProtKB-KW"/>
</dbReference>
<protein>
    <recommendedName>
        <fullName evidence="5">NADH-quinone oxidoreductase subunit H</fullName>
        <ecNumber evidence="5">7.1.1.-</ecNumber>
    </recommendedName>
    <alternativeName>
        <fullName evidence="5">NADH dehydrogenase I subunit H</fullName>
    </alternativeName>
    <alternativeName>
        <fullName evidence="5">NDH-1 subunit H</fullName>
    </alternativeName>
</protein>
<comment type="similarity">
    <text evidence="5 6">Belongs to the complex I subunit 1 family.</text>
</comment>
<feature type="transmembrane region" description="Helical" evidence="5">
    <location>
        <begin position="298"/>
        <end position="326"/>
    </location>
</feature>
<dbReference type="PANTHER" id="PTHR11432:SF3">
    <property type="entry name" value="NADH-UBIQUINONE OXIDOREDUCTASE CHAIN 1"/>
    <property type="match status" value="1"/>
</dbReference>
<evidence type="ECO:0000256" key="1">
    <source>
        <dbReference type="ARBA" id="ARBA00004141"/>
    </source>
</evidence>
<dbReference type="EMBL" id="JANUCT010000005">
    <property type="protein sequence ID" value="MCS3902908.1"/>
    <property type="molecule type" value="Genomic_DNA"/>
</dbReference>
<comment type="subunit">
    <text evidence="5">NDH-1 is composed of 14 different subunits. Subunits NuoA, H, J, K, L, M, N constitute the membrane sector of the complex.</text>
</comment>
<feature type="transmembrane region" description="Helical" evidence="5">
    <location>
        <begin position="103"/>
        <end position="126"/>
    </location>
</feature>
<dbReference type="InterPro" id="IPR018086">
    <property type="entry name" value="NADH_UbQ_OxRdtase_su1_CS"/>
</dbReference>
<feature type="transmembrane region" description="Helical" evidence="5">
    <location>
        <begin position="138"/>
        <end position="159"/>
    </location>
</feature>
<dbReference type="HAMAP" id="MF_01350">
    <property type="entry name" value="NDH1_NuoH"/>
    <property type="match status" value="1"/>
</dbReference>
<dbReference type="PANTHER" id="PTHR11432">
    <property type="entry name" value="NADH DEHYDROGENASE SUBUNIT 1"/>
    <property type="match status" value="1"/>
</dbReference>
<evidence type="ECO:0000256" key="4">
    <source>
        <dbReference type="ARBA" id="ARBA00023136"/>
    </source>
</evidence>
<organism evidence="7 8">
    <name type="scientific">Methylohalomonas lacus</name>
    <dbReference type="NCBI Taxonomy" id="398773"/>
    <lineage>
        <taxon>Bacteria</taxon>
        <taxon>Pseudomonadati</taxon>
        <taxon>Pseudomonadota</taxon>
        <taxon>Gammaproteobacteria</taxon>
        <taxon>Methylohalomonadales</taxon>
        <taxon>Methylohalomonadaceae</taxon>
        <taxon>Methylohalomonas</taxon>
    </lineage>
</organism>
<gene>
    <name evidence="5" type="primary">nuoH</name>
    <name evidence="7" type="ORF">J2T55_000916</name>
</gene>
<accession>A0AAE3HLZ0</accession>
<evidence type="ECO:0000256" key="5">
    <source>
        <dbReference type="HAMAP-Rule" id="MF_01350"/>
    </source>
</evidence>
<feature type="transmembrane region" description="Helical" evidence="5">
    <location>
        <begin position="28"/>
        <end position="51"/>
    </location>
</feature>
<reference evidence="7" key="1">
    <citation type="submission" date="2022-08" db="EMBL/GenBank/DDBJ databases">
        <title>Genomic Encyclopedia of Type Strains, Phase III (KMG-III): the genomes of soil and plant-associated and newly described type strains.</title>
        <authorList>
            <person name="Whitman W."/>
        </authorList>
    </citation>
    <scope>NUCLEOTIDE SEQUENCE</scope>
    <source>
        <strain evidence="7">HMT 1</strain>
    </source>
</reference>
<dbReference type="PROSITE" id="PS00668">
    <property type="entry name" value="COMPLEX1_ND1_2"/>
    <property type="match status" value="1"/>
</dbReference>
<feature type="transmembrane region" description="Helical" evidence="5">
    <location>
        <begin position="347"/>
        <end position="367"/>
    </location>
</feature>
<dbReference type="AlphaFoldDB" id="A0AAE3HLZ0"/>
<sequence>MLEMIRQMLNATVGQIVPAAWQAQTVEVMLIVMQITIILTPLMLCVAYMVYAERKVIGSIQGRIGPNRVGAFGYRLAGLGQPIADALKLILKEIIIPTGSNKFLFVIAPILSMAPAVAAWAVIPFAADTVLADINAGLLYVLALTSLAVYGVIIAGWASNSKYAFLGAMRSAAQIVAYEIAMGFALVGVVVAAGSLNLGQIINAQSGSLLHWYWLPLLPFFVVYFISGVAETNRAPFDVAEGESEIVAGFHVEYSGMAFSLFFLAEYANIILISVLSAVLFLGGWLSPFEGVLPKSAFTLPVIGSVLGGGIHWLLLKTSLFIFVFLWLRATFPRYRYDQIMRLGWKVFIPITLVWLVVIATLAKLQITPWFN</sequence>
<keyword evidence="5" id="KW-0874">Quinone</keyword>
<comment type="subcellular location">
    <subcellularLocation>
        <location evidence="5 6">Cell membrane</location>
        <topology evidence="5 6">Multi-pass membrane protein</topology>
    </subcellularLocation>
    <subcellularLocation>
        <location evidence="1">Membrane</location>
        <topology evidence="1">Multi-pass membrane protein</topology>
    </subcellularLocation>
</comment>
<comment type="caution">
    <text evidence="7">The sequence shown here is derived from an EMBL/GenBank/DDBJ whole genome shotgun (WGS) entry which is preliminary data.</text>
</comment>
<dbReference type="GO" id="GO:0016655">
    <property type="term" value="F:oxidoreductase activity, acting on NAD(P)H, quinone or similar compound as acceptor"/>
    <property type="evidence" value="ECO:0007669"/>
    <property type="project" value="UniProtKB-UniRule"/>
</dbReference>
<keyword evidence="8" id="KW-1185">Reference proteome</keyword>
<evidence type="ECO:0000313" key="8">
    <source>
        <dbReference type="Proteomes" id="UP001204445"/>
    </source>
</evidence>
<keyword evidence="5 6" id="KW-0520">NAD</keyword>
<dbReference type="EC" id="7.1.1.-" evidence="5"/>
<keyword evidence="4 5" id="KW-0472">Membrane</keyword>
<keyword evidence="5" id="KW-1278">Translocase</keyword>
<feature type="transmembrane region" description="Helical" evidence="5">
    <location>
        <begin position="267"/>
        <end position="286"/>
    </location>
</feature>
<dbReference type="Proteomes" id="UP001204445">
    <property type="component" value="Unassembled WGS sequence"/>
</dbReference>
<evidence type="ECO:0000256" key="2">
    <source>
        <dbReference type="ARBA" id="ARBA00022692"/>
    </source>
</evidence>
<keyword evidence="5" id="KW-1003">Cell membrane</keyword>
<evidence type="ECO:0000256" key="3">
    <source>
        <dbReference type="ARBA" id="ARBA00022989"/>
    </source>
</evidence>
<evidence type="ECO:0000313" key="7">
    <source>
        <dbReference type="EMBL" id="MCS3902908.1"/>
    </source>
</evidence>
<dbReference type="GO" id="GO:0005886">
    <property type="term" value="C:plasma membrane"/>
    <property type="evidence" value="ECO:0007669"/>
    <property type="project" value="UniProtKB-SubCell"/>
</dbReference>